<reference evidence="2 3" key="1">
    <citation type="submission" date="2021-01" db="EMBL/GenBank/DDBJ databases">
        <title>Whole genome shotgun sequence of Verrucosispora andamanensis NBRC 109075.</title>
        <authorList>
            <person name="Komaki H."/>
            <person name="Tamura T."/>
        </authorList>
    </citation>
    <scope>NUCLEOTIDE SEQUENCE [LARGE SCALE GENOMIC DNA]</scope>
    <source>
        <strain evidence="2 3">NBRC 109075</strain>
    </source>
</reference>
<proteinExistence type="predicted"/>
<evidence type="ECO:0000259" key="1">
    <source>
        <dbReference type="Pfam" id="PF03364"/>
    </source>
</evidence>
<feature type="domain" description="Coenzyme Q-binding protein COQ10 START" evidence="1">
    <location>
        <begin position="14"/>
        <end position="129"/>
    </location>
</feature>
<accession>A0ABQ4HWP6</accession>
<name>A0ABQ4HWP6_9ACTN</name>
<dbReference type="Pfam" id="PF03364">
    <property type="entry name" value="Polyketide_cyc"/>
    <property type="match status" value="1"/>
</dbReference>
<sequence>MPDVTIDALVPTTTAAEVYRKLRDFGAYPRYTDAVREVRVLPVDDHNVEARWSVNFRNGVLCWTERDTFDDANQTIAFSQTDGDFHRFDGSWSVSPDDSGVRVRFACTFDLGMPSLAAIVNPIACEALTESIQLIMHGLLGDDVAFSDADAPGLAVAQRG</sequence>
<dbReference type="InterPro" id="IPR005031">
    <property type="entry name" value="COQ10_START"/>
</dbReference>
<dbReference type="RefSeq" id="WP_204007816.1">
    <property type="nucleotide sequence ID" value="NZ_BOOZ01000016.1"/>
</dbReference>
<comment type="caution">
    <text evidence="2">The sequence shown here is derived from an EMBL/GenBank/DDBJ whole genome shotgun (WGS) entry which is preliminary data.</text>
</comment>
<evidence type="ECO:0000313" key="3">
    <source>
        <dbReference type="Proteomes" id="UP000647017"/>
    </source>
</evidence>
<dbReference type="Proteomes" id="UP000647017">
    <property type="component" value="Unassembled WGS sequence"/>
</dbReference>
<dbReference type="InterPro" id="IPR023393">
    <property type="entry name" value="START-like_dom_sf"/>
</dbReference>
<dbReference type="SUPFAM" id="SSF55961">
    <property type="entry name" value="Bet v1-like"/>
    <property type="match status" value="1"/>
</dbReference>
<organism evidence="2 3">
    <name type="scientific">Micromonospora andamanensis</name>
    <dbReference type="NCBI Taxonomy" id="1287068"/>
    <lineage>
        <taxon>Bacteria</taxon>
        <taxon>Bacillati</taxon>
        <taxon>Actinomycetota</taxon>
        <taxon>Actinomycetes</taxon>
        <taxon>Micromonosporales</taxon>
        <taxon>Micromonosporaceae</taxon>
        <taxon>Micromonospora</taxon>
    </lineage>
</organism>
<dbReference type="Gene3D" id="3.30.530.20">
    <property type="match status" value="1"/>
</dbReference>
<gene>
    <name evidence="2" type="ORF">Van01_32750</name>
</gene>
<keyword evidence="3" id="KW-1185">Reference proteome</keyword>
<protein>
    <recommendedName>
        <fullName evidence="1">Coenzyme Q-binding protein COQ10 START domain-containing protein</fullName>
    </recommendedName>
</protein>
<evidence type="ECO:0000313" key="2">
    <source>
        <dbReference type="EMBL" id="GIJ10061.1"/>
    </source>
</evidence>
<dbReference type="EMBL" id="BOOZ01000016">
    <property type="protein sequence ID" value="GIJ10061.1"/>
    <property type="molecule type" value="Genomic_DNA"/>
</dbReference>